<keyword evidence="4" id="KW-1185">Reference proteome</keyword>
<evidence type="ECO:0000256" key="1">
    <source>
        <dbReference type="SAM" id="SignalP"/>
    </source>
</evidence>
<name>A0ABT8CUB2_9FLAO</name>
<proteinExistence type="predicted"/>
<comment type="caution">
    <text evidence="3">The sequence shown here is derived from an EMBL/GenBank/DDBJ whole genome shotgun (WGS) entry which is preliminary data.</text>
</comment>
<keyword evidence="1" id="KW-0732">Signal</keyword>
<dbReference type="Pfam" id="PF14302">
    <property type="entry name" value="DUF4377"/>
    <property type="match status" value="1"/>
</dbReference>
<feature type="domain" description="DUF4377" evidence="2">
    <location>
        <begin position="28"/>
        <end position="101"/>
    </location>
</feature>
<organism evidence="3 4">
    <name type="scientific">Paenimyroides ceti</name>
    <dbReference type="NCBI Taxonomy" id="395087"/>
    <lineage>
        <taxon>Bacteria</taxon>
        <taxon>Pseudomonadati</taxon>
        <taxon>Bacteroidota</taxon>
        <taxon>Flavobacteriia</taxon>
        <taxon>Flavobacteriales</taxon>
        <taxon>Flavobacteriaceae</taxon>
        <taxon>Paenimyroides</taxon>
    </lineage>
</organism>
<evidence type="ECO:0000313" key="3">
    <source>
        <dbReference type="EMBL" id="MDN3706765.1"/>
    </source>
</evidence>
<accession>A0ABT8CUB2</accession>
<protein>
    <submittedName>
        <fullName evidence="3">DUF4377 domain-containing protein</fullName>
    </submittedName>
</protein>
<feature type="signal peptide" evidence="1">
    <location>
        <begin position="1"/>
        <end position="23"/>
    </location>
</feature>
<dbReference type="EMBL" id="JAUFQU010000001">
    <property type="protein sequence ID" value="MDN3706765.1"/>
    <property type="molecule type" value="Genomic_DNA"/>
</dbReference>
<evidence type="ECO:0000313" key="4">
    <source>
        <dbReference type="Proteomes" id="UP001242368"/>
    </source>
</evidence>
<gene>
    <name evidence="3" type="ORF">QW060_06420</name>
</gene>
<dbReference type="RefSeq" id="WP_290362818.1">
    <property type="nucleotide sequence ID" value="NZ_JAUFQU010000001.1"/>
</dbReference>
<feature type="chain" id="PRO_5045802460" evidence="1">
    <location>
        <begin position="24"/>
        <end position="211"/>
    </location>
</feature>
<evidence type="ECO:0000259" key="2">
    <source>
        <dbReference type="Pfam" id="PF14302"/>
    </source>
</evidence>
<dbReference type="PROSITE" id="PS51257">
    <property type="entry name" value="PROKAR_LIPOPROTEIN"/>
    <property type="match status" value="1"/>
</dbReference>
<reference evidence="4" key="1">
    <citation type="journal article" date="2019" name="Int. J. Syst. Evol. Microbiol.">
        <title>The Global Catalogue of Microorganisms (GCM) 10K type strain sequencing project: providing services to taxonomists for standard genome sequencing and annotation.</title>
        <authorList>
            <consortium name="The Broad Institute Genomics Platform"/>
            <consortium name="The Broad Institute Genome Sequencing Center for Infectious Disease"/>
            <person name="Wu L."/>
            <person name="Ma J."/>
        </authorList>
    </citation>
    <scope>NUCLEOTIDE SEQUENCE [LARGE SCALE GENOMIC DNA]</scope>
    <source>
        <strain evidence="4">CECT 7184</strain>
    </source>
</reference>
<sequence>MKKIIYFSLCLMFILTSCSTGNVHDYIIASQQADCTGVAPQKCLLVKKGNATEWEYFYSTIEGFNYEPNYEYRIKVKEEKLANVPADASSIKYSLVKQMSKTAKTSENLPVVMSQTQKEYQCTAKVLEVQKESIGRGAAQGKMEVIVVKMRISSSVSPEIKEGSTVYAELVPSPTVMPVVNREYVFKAKNLHPAHAKGVYLLETNVMDLVH</sequence>
<dbReference type="InterPro" id="IPR025485">
    <property type="entry name" value="DUF4377"/>
</dbReference>
<dbReference type="Proteomes" id="UP001242368">
    <property type="component" value="Unassembled WGS sequence"/>
</dbReference>